<gene>
    <name evidence="3" type="ORF">RC74_01360</name>
</gene>
<dbReference type="Gene3D" id="3.40.50.720">
    <property type="entry name" value="NAD(P)-binding Rossmann-like Domain"/>
    <property type="match status" value="1"/>
</dbReference>
<dbReference type="Proteomes" id="UP000070371">
    <property type="component" value="Chromosome"/>
</dbReference>
<feature type="domain" description="XdhC Rossmann" evidence="2">
    <location>
        <begin position="143"/>
        <end position="282"/>
    </location>
</feature>
<feature type="domain" description="XdhC- CoxI" evidence="1">
    <location>
        <begin position="13"/>
        <end position="69"/>
    </location>
</feature>
<dbReference type="Pfam" id="PF13478">
    <property type="entry name" value="XdhC_C"/>
    <property type="match status" value="1"/>
</dbReference>
<dbReference type="InterPro" id="IPR027051">
    <property type="entry name" value="XdhC_Rossmann_dom"/>
</dbReference>
<reference evidence="3 4" key="1">
    <citation type="submission" date="2016-02" db="EMBL/GenBank/DDBJ databases">
        <title>Complete genome sequence of Halocynthiibacter arcticus PAMC 20958t from arctic marine sediment.</title>
        <authorList>
            <person name="Lee Y.M."/>
            <person name="Baek K."/>
            <person name="Lee H.K."/>
            <person name="Shin S.C."/>
        </authorList>
    </citation>
    <scope>NUCLEOTIDE SEQUENCE [LARGE SCALE GENOMIC DNA]</scope>
    <source>
        <strain evidence="3">PAMC 20958</strain>
    </source>
</reference>
<dbReference type="OrthoDB" id="61481at2"/>
<evidence type="ECO:0000259" key="2">
    <source>
        <dbReference type="Pfam" id="PF13478"/>
    </source>
</evidence>
<sequence>MSFDLETLTNLCHSHGPVARVVVVDVKGSAPREAGAEVFVWQDDQLGSIGGGALEFHAVNDARAALLHQPHPTLRRIPLGPDLGQCCGGSVTLVTEVFNAESLPQGRQFARPIADQAATTQPAKTGLSEGWLVEDVSQPKTPVWIWGAGHVGRALAATLAPLPQFAVTLIDTTQNRFPAPIANVAPLMAADLPTLVPYAPATARHLVMTYDHAIDLALCVALLKVPHRDIGLIGSATKWARFKRRLSTFGFETAQINGIACPIGDPSAGKHPQAIAVSVAAALLLDGQSKKHVPDSQKGAA</sequence>
<organism evidence="3 4">
    <name type="scientific">Falsihalocynthiibacter arcticus</name>
    <dbReference type="NCBI Taxonomy" id="1579316"/>
    <lineage>
        <taxon>Bacteria</taxon>
        <taxon>Pseudomonadati</taxon>
        <taxon>Pseudomonadota</taxon>
        <taxon>Alphaproteobacteria</taxon>
        <taxon>Rhodobacterales</taxon>
        <taxon>Roseobacteraceae</taxon>
        <taxon>Falsihalocynthiibacter</taxon>
    </lineage>
</organism>
<dbReference type="InterPro" id="IPR003777">
    <property type="entry name" value="XdhC_CoxI"/>
</dbReference>
<dbReference type="PANTHER" id="PTHR30388:SF6">
    <property type="entry name" value="XANTHINE DEHYDROGENASE SUBUNIT A-RELATED"/>
    <property type="match status" value="1"/>
</dbReference>
<dbReference type="InterPro" id="IPR052698">
    <property type="entry name" value="MoCofactor_Util/Proc"/>
</dbReference>
<evidence type="ECO:0000259" key="1">
    <source>
        <dbReference type="Pfam" id="PF02625"/>
    </source>
</evidence>
<dbReference type="RefSeq" id="WP_039004428.1">
    <property type="nucleotide sequence ID" value="NZ_CP014327.1"/>
</dbReference>
<dbReference type="SUPFAM" id="SSF51735">
    <property type="entry name" value="NAD(P)-binding Rossmann-fold domains"/>
    <property type="match status" value="1"/>
</dbReference>
<evidence type="ECO:0008006" key="5">
    <source>
        <dbReference type="Google" id="ProtNLM"/>
    </source>
</evidence>
<dbReference type="EMBL" id="CP014327">
    <property type="protein sequence ID" value="AML50102.1"/>
    <property type="molecule type" value="Genomic_DNA"/>
</dbReference>
<dbReference type="InterPro" id="IPR014308">
    <property type="entry name" value="Xanthine_DH_XdhC"/>
</dbReference>
<evidence type="ECO:0000313" key="3">
    <source>
        <dbReference type="EMBL" id="AML50102.1"/>
    </source>
</evidence>
<proteinExistence type="predicted"/>
<dbReference type="PANTHER" id="PTHR30388">
    <property type="entry name" value="ALDEHYDE OXIDOREDUCTASE MOLYBDENUM COFACTOR ASSEMBLY PROTEIN"/>
    <property type="match status" value="1"/>
</dbReference>
<protein>
    <recommendedName>
        <fullName evidence="5">Xanthine dehydrogenase accessory protein XdhC</fullName>
    </recommendedName>
</protein>
<name>A0A126UVL1_9RHOB</name>
<dbReference type="STRING" id="1579316.RC74_01360"/>
<dbReference type="Pfam" id="PF02625">
    <property type="entry name" value="XdhC_CoxI"/>
    <property type="match status" value="1"/>
</dbReference>
<dbReference type="InterPro" id="IPR036291">
    <property type="entry name" value="NAD(P)-bd_dom_sf"/>
</dbReference>
<dbReference type="KEGG" id="hat:RC74_01360"/>
<dbReference type="NCBIfam" id="TIGR02964">
    <property type="entry name" value="xanthine_xdhC"/>
    <property type="match status" value="1"/>
</dbReference>
<accession>A0A126UVL1</accession>
<dbReference type="AlphaFoldDB" id="A0A126UVL1"/>
<keyword evidence="4" id="KW-1185">Reference proteome</keyword>
<evidence type="ECO:0000313" key="4">
    <source>
        <dbReference type="Proteomes" id="UP000070371"/>
    </source>
</evidence>